<keyword evidence="4 9" id="KW-0547">Nucleotide-binding</keyword>
<feature type="active site" description="Cysteine persulfide intermediate" evidence="9">
    <location>
        <position position="197"/>
    </location>
</feature>
<comment type="caution">
    <text evidence="13">The sequence shown here is derived from an EMBL/GenBank/DDBJ whole genome shotgun (WGS) entry which is preliminary data.</text>
</comment>
<dbReference type="InterPro" id="IPR046885">
    <property type="entry name" value="MnmA-like_C"/>
</dbReference>
<keyword evidence="3 9" id="KW-0819">tRNA processing</keyword>
<evidence type="ECO:0000313" key="14">
    <source>
        <dbReference type="Proteomes" id="UP001165306"/>
    </source>
</evidence>
<evidence type="ECO:0000256" key="2">
    <source>
        <dbReference type="ARBA" id="ARBA00022679"/>
    </source>
</evidence>
<feature type="region of interest" description="Interaction with tRNA" evidence="9">
    <location>
        <begin position="302"/>
        <end position="303"/>
    </location>
</feature>
<dbReference type="Pfam" id="PF03054">
    <property type="entry name" value="tRNA_Me_trans"/>
    <property type="match status" value="1"/>
</dbReference>
<evidence type="ECO:0000256" key="5">
    <source>
        <dbReference type="ARBA" id="ARBA00022840"/>
    </source>
</evidence>
<evidence type="ECO:0000259" key="11">
    <source>
        <dbReference type="Pfam" id="PF20258"/>
    </source>
</evidence>
<comment type="similarity">
    <text evidence="9">Belongs to the MnmA/TRMU family.</text>
</comment>
<keyword evidence="6 9" id="KW-0694">RNA-binding</keyword>
<comment type="subcellular location">
    <subcellularLocation>
        <location evidence="9">Cytoplasm</location>
    </subcellularLocation>
</comment>
<keyword evidence="5 9" id="KW-0067">ATP-binding</keyword>
<dbReference type="Pfam" id="PF20258">
    <property type="entry name" value="tRNA_Me_trans_C"/>
    <property type="match status" value="1"/>
</dbReference>
<accession>A0AA41WFC1</accession>
<dbReference type="Gene3D" id="3.40.50.620">
    <property type="entry name" value="HUPs"/>
    <property type="match status" value="1"/>
</dbReference>
<sequence>MAKILVALSGGVDSAVTALLLKEAGWEPVGIHLRLFDSDPESLAEGVCCGDQAAADARMVAAQLDIPFYVRDLRDLFREHVVEPTVEGYARAETPNPCVLCNHQVRIPELLRLADNLGIPTVATGHYVRKIRQGGEWRLAEARDPRRDQSYVLYRLTPGQLERLEFPMGELTKDQARARARAAGLFVAEKASSVDLCFAKTAGGIGRMVASMRPETSRPGPLVDEEGRVVGEHPGIAFVTVGQRRGLRWRSTTPERKYVAEVAPETREVRVAPRAQLVTRAVRLADPVWHEPLPPVAEARLRYQGPRFPVHTEGAWVRFLEPGPPLACGQAVVLYDGDRVLGGGTAAEVVRGASESAPEAQQPQALAAAGSPSSP</sequence>
<evidence type="ECO:0000256" key="7">
    <source>
        <dbReference type="ARBA" id="ARBA00023157"/>
    </source>
</evidence>
<dbReference type="Gene3D" id="2.30.30.280">
    <property type="entry name" value="Adenine nucleotide alpha hydrolases-like domains"/>
    <property type="match status" value="1"/>
</dbReference>
<evidence type="ECO:0000256" key="10">
    <source>
        <dbReference type="SAM" id="MobiDB-lite"/>
    </source>
</evidence>
<dbReference type="GO" id="GO:0002143">
    <property type="term" value="P:tRNA wobble position uridine thiolation"/>
    <property type="evidence" value="ECO:0007669"/>
    <property type="project" value="TreeGrafter"/>
</dbReference>
<dbReference type="SUPFAM" id="SSF52402">
    <property type="entry name" value="Adenine nucleotide alpha hydrolases-like"/>
    <property type="match status" value="1"/>
</dbReference>
<feature type="domain" description="tRNA-specific 2-thiouridylase MnmA-like C-terminal" evidence="11">
    <location>
        <begin position="281"/>
        <end position="345"/>
    </location>
</feature>
<dbReference type="HAMAP" id="MF_00144">
    <property type="entry name" value="tRNA_thiouridyl_MnmA"/>
    <property type="match status" value="1"/>
</dbReference>
<dbReference type="GO" id="GO:0103016">
    <property type="term" value="F:tRNA-uridine 2-sulfurtransferase activity"/>
    <property type="evidence" value="ECO:0007669"/>
    <property type="project" value="UniProtKB-EC"/>
</dbReference>
<dbReference type="GO" id="GO:0000049">
    <property type="term" value="F:tRNA binding"/>
    <property type="evidence" value="ECO:0007669"/>
    <property type="project" value="UniProtKB-KW"/>
</dbReference>
<feature type="region of interest" description="Interaction with tRNA" evidence="9">
    <location>
        <begin position="147"/>
        <end position="149"/>
    </location>
</feature>
<dbReference type="RefSeq" id="WP_284057340.1">
    <property type="nucleotide sequence ID" value="NZ_JAMSLR010000006.1"/>
</dbReference>
<dbReference type="GO" id="GO:0005737">
    <property type="term" value="C:cytoplasm"/>
    <property type="evidence" value="ECO:0007669"/>
    <property type="project" value="UniProtKB-SubCell"/>
</dbReference>
<evidence type="ECO:0000256" key="8">
    <source>
        <dbReference type="ARBA" id="ARBA00051542"/>
    </source>
</evidence>
<dbReference type="NCBIfam" id="NF001138">
    <property type="entry name" value="PRK00143.1"/>
    <property type="match status" value="1"/>
</dbReference>
<reference evidence="13" key="1">
    <citation type="submission" date="2022-06" db="EMBL/GenBank/DDBJ databases">
        <title>CFH 74404 Thermomicrobiaceae sp.</title>
        <authorList>
            <person name="Ming H."/>
            <person name="Li W.-J."/>
            <person name="Zhao Z."/>
        </authorList>
    </citation>
    <scope>NUCLEOTIDE SEQUENCE</scope>
    <source>
        <strain evidence="13">CFH 74404</strain>
    </source>
</reference>
<dbReference type="GO" id="GO:0005524">
    <property type="term" value="F:ATP binding"/>
    <property type="evidence" value="ECO:0007669"/>
    <property type="project" value="UniProtKB-KW"/>
</dbReference>
<dbReference type="Pfam" id="PF20259">
    <property type="entry name" value="tRNA_Me_trans_M"/>
    <property type="match status" value="1"/>
</dbReference>
<organism evidence="13 14">
    <name type="scientific">Thermalbibacter longus</name>
    <dbReference type="NCBI Taxonomy" id="2951981"/>
    <lineage>
        <taxon>Bacteria</taxon>
        <taxon>Pseudomonadati</taxon>
        <taxon>Thermomicrobiota</taxon>
        <taxon>Thermomicrobia</taxon>
        <taxon>Thermomicrobiales</taxon>
        <taxon>Thermomicrobiaceae</taxon>
        <taxon>Thermalbibacter</taxon>
    </lineage>
</organism>
<dbReference type="PANTHER" id="PTHR11933:SF5">
    <property type="entry name" value="MITOCHONDRIAL TRNA-SPECIFIC 2-THIOURIDYLASE 1"/>
    <property type="match status" value="1"/>
</dbReference>
<keyword evidence="7" id="KW-1015">Disulfide bond</keyword>
<keyword evidence="2 9" id="KW-0808">Transferase</keyword>
<dbReference type="Proteomes" id="UP001165306">
    <property type="component" value="Unassembled WGS sequence"/>
</dbReference>
<feature type="binding site" evidence="9">
    <location>
        <begin position="7"/>
        <end position="14"/>
    </location>
    <ligand>
        <name>ATP</name>
        <dbReference type="ChEBI" id="CHEBI:30616"/>
    </ligand>
</feature>
<evidence type="ECO:0000313" key="13">
    <source>
        <dbReference type="EMBL" id="MCM8749559.1"/>
    </source>
</evidence>
<keyword evidence="14" id="KW-1185">Reference proteome</keyword>
<gene>
    <name evidence="9 13" type="primary">mnmA</name>
    <name evidence="13" type="ORF">NET02_10405</name>
</gene>
<comment type="caution">
    <text evidence="9">Lacks conserved residue(s) required for the propagation of feature annotation.</text>
</comment>
<dbReference type="CDD" id="cd01998">
    <property type="entry name" value="MnmA_TRMU-like"/>
    <property type="match status" value="1"/>
</dbReference>
<feature type="domain" description="tRNA-specific 2-thiouridylase MnmA-like central" evidence="12">
    <location>
        <begin position="217"/>
        <end position="272"/>
    </location>
</feature>
<dbReference type="EC" id="2.8.1.13" evidence="9"/>
<dbReference type="InterPro" id="IPR023382">
    <property type="entry name" value="MnmA-like_central_sf"/>
</dbReference>
<comment type="catalytic activity">
    <reaction evidence="8 9">
        <text>S-sulfanyl-L-cysteinyl-[protein] + uridine(34) in tRNA + AH2 + ATP = 2-thiouridine(34) in tRNA + L-cysteinyl-[protein] + A + AMP + diphosphate + H(+)</text>
        <dbReference type="Rhea" id="RHEA:47032"/>
        <dbReference type="Rhea" id="RHEA-COMP:10131"/>
        <dbReference type="Rhea" id="RHEA-COMP:11726"/>
        <dbReference type="Rhea" id="RHEA-COMP:11727"/>
        <dbReference type="Rhea" id="RHEA-COMP:11728"/>
        <dbReference type="ChEBI" id="CHEBI:13193"/>
        <dbReference type="ChEBI" id="CHEBI:15378"/>
        <dbReference type="ChEBI" id="CHEBI:17499"/>
        <dbReference type="ChEBI" id="CHEBI:29950"/>
        <dbReference type="ChEBI" id="CHEBI:30616"/>
        <dbReference type="ChEBI" id="CHEBI:33019"/>
        <dbReference type="ChEBI" id="CHEBI:61963"/>
        <dbReference type="ChEBI" id="CHEBI:65315"/>
        <dbReference type="ChEBI" id="CHEBI:87170"/>
        <dbReference type="ChEBI" id="CHEBI:456215"/>
        <dbReference type="EC" id="2.8.1.13"/>
    </reaction>
</comment>
<protein>
    <recommendedName>
        <fullName evidence="9">tRNA-specific 2-thiouridylase MnmA</fullName>
        <ecNumber evidence="9">2.8.1.13</ecNumber>
    </recommendedName>
</protein>
<feature type="binding site" evidence="9">
    <location>
        <position position="33"/>
    </location>
    <ligand>
        <name>ATP</name>
        <dbReference type="ChEBI" id="CHEBI:30616"/>
    </ligand>
</feature>
<proteinExistence type="inferred from homology"/>
<comment type="function">
    <text evidence="9">Catalyzes the 2-thiolation of uridine at the wobble position (U34) of tRNA, leading to the formation of s(2)U34.</text>
</comment>
<evidence type="ECO:0000256" key="4">
    <source>
        <dbReference type="ARBA" id="ARBA00022741"/>
    </source>
</evidence>
<feature type="region of interest" description="Disordered" evidence="10">
    <location>
        <begin position="352"/>
        <end position="375"/>
    </location>
</feature>
<feature type="compositionally biased region" description="Low complexity" evidence="10">
    <location>
        <begin position="353"/>
        <end position="375"/>
    </location>
</feature>
<keyword evidence="1 9" id="KW-0820">tRNA-binding</keyword>
<dbReference type="InterPro" id="IPR004506">
    <property type="entry name" value="MnmA-like"/>
</dbReference>
<feature type="binding site" evidence="9">
    <location>
        <position position="125"/>
    </location>
    <ligand>
        <name>ATP</name>
        <dbReference type="ChEBI" id="CHEBI:30616"/>
    </ligand>
</feature>
<feature type="site" description="Interaction with tRNA" evidence="9">
    <location>
        <position position="330"/>
    </location>
</feature>
<dbReference type="EMBL" id="JAMSLR010000006">
    <property type="protein sequence ID" value="MCM8749559.1"/>
    <property type="molecule type" value="Genomic_DNA"/>
</dbReference>
<evidence type="ECO:0000256" key="6">
    <source>
        <dbReference type="ARBA" id="ARBA00022884"/>
    </source>
</evidence>
<dbReference type="AlphaFoldDB" id="A0AA41WFC1"/>
<name>A0AA41WFC1_9BACT</name>
<evidence type="ECO:0000256" key="9">
    <source>
        <dbReference type="HAMAP-Rule" id="MF_00144"/>
    </source>
</evidence>
<evidence type="ECO:0000256" key="3">
    <source>
        <dbReference type="ARBA" id="ARBA00022694"/>
    </source>
</evidence>
<dbReference type="InterPro" id="IPR046884">
    <property type="entry name" value="MnmA-like_central"/>
</dbReference>
<evidence type="ECO:0000256" key="1">
    <source>
        <dbReference type="ARBA" id="ARBA00022555"/>
    </source>
</evidence>
<keyword evidence="9" id="KW-0963">Cytoplasm</keyword>
<dbReference type="PANTHER" id="PTHR11933">
    <property type="entry name" value="TRNA 5-METHYLAMINOMETHYL-2-THIOURIDYLATE -METHYLTRANSFERASE"/>
    <property type="match status" value="1"/>
</dbReference>
<dbReference type="Gene3D" id="2.40.30.10">
    <property type="entry name" value="Translation factors"/>
    <property type="match status" value="1"/>
</dbReference>
<dbReference type="InterPro" id="IPR014729">
    <property type="entry name" value="Rossmann-like_a/b/a_fold"/>
</dbReference>
<feature type="active site" description="Nucleophile" evidence="9">
    <location>
        <position position="101"/>
    </location>
</feature>
<evidence type="ECO:0000259" key="12">
    <source>
        <dbReference type="Pfam" id="PF20259"/>
    </source>
</evidence>
<feature type="site" description="Interaction with tRNA" evidence="9">
    <location>
        <position position="126"/>
    </location>
</feature>